<name>A0A2M7XZE1_9BACT</name>
<dbReference type="AlphaFoldDB" id="A0A2M7XZE1"/>
<organism evidence="2 3">
    <name type="scientific">Candidatus Roizmanbacteria bacterium CG_4_9_14_3_um_filter_33_18</name>
    <dbReference type="NCBI Taxonomy" id="1974841"/>
    <lineage>
        <taxon>Bacteria</taxon>
        <taxon>Candidatus Roizmaniibacteriota</taxon>
    </lineage>
</organism>
<comment type="caution">
    <text evidence="2">The sequence shown here is derived from an EMBL/GenBank/DDBJ whole genome shotgun (WGS) entry which is preliminary data.</text>
</comment>
<keyword evidence="1" id="KW-1133">Transmembrane helix</keyword>
<sequence length="76" mass="8927">MDLTVSKILYKRKYFWFKALSNSCNSLASGWFATLLIYPGISFYLKEFNWTNIFILIQSFIFGVLFLILSVVLDKK</sequence>
<reference evidence="3" key="1">
    <citation type="submission" date="2017-09" db="EMBL/GenBank/DDBJ databases">
        <title>Depth-based differentiation of microbial function through sediment-hosted aquifers and enrichment of novel symbionts in the deep terrestrial subsurface.</title>
        <authorList>
            <person name="Probst A.J."/>
            <person name="Ladd B."/>
            <person name="Jarett J.K."/>
            <person name="Geller-Mcgrath D.E."/>
            <person name="Sieber C.M.K."/>
            <person name="Emerson J.B."/>
            <person name="Anantharaman K."/>
            <person name="Thomas B.C."/>
            <person name="Malmstrom R."/>
            <person name="Stieglmeier M."/>
            <person name="Klingl A."/>
            <person name="Woyke T."/>
            <person name="Ryan C.M."/>
            <person name="Banfield J.F."/>
        </authorList>
    </citation>
    <scope>NUCLEOTIDE SEQUENCE [LARGE SCALE GENOMIC DNA]</scope>
</reference>
<keyword evidence="1" id="KW-0472">Membrane</keyword>
<evidence type="ECO:0000256" key="1">
    <source>
        <dbReference type="SAM" id="Phobius"/>
    </source>
</evidence>
<protein>
    <submittedName>
        <fullName evidence="2">Uncharacterized protein</fullName>
    </submittedName>
</protein>
<gene>
    <name evidence="2" type="ORF">CO165_00100</name>
</gene>
<feature type="transmembrane region" description="Helical" evidence="1">
    <location>
        <begin position="53"/>
        <end position="73"/>
    </location>
</feature>
<dbReference type="Proteomes" id="UP000229647">
    <property type="component" value="Unassembled WGS sequence"/>
</dbReference>
<dbReference type="EMBL" id="PFWL01000006">
    <property type="protein sequence ID" value="PJA56084.1"/>
    <property type="molecule type" value="Genomic_DNA"/>
</dbReference>
<accession>A0A2M7XZE1</accession>
<keyword evidence="1" id="KW-0812">Transmembrane</keyword>
<evidence type="ECO:0000313" key="3">
    <source>
        <dbReference type="Proteomes" id="UP000229647"/>
    </source>
</evidence>
<feature type="transmembrane region" description="Helical" evidence="1">
    <location>
        <begin position="20"/>
        <end position="41"/>
    </location>
</feature>
<proteinExistence type="predicted"/>
<evidence type="ECO:0000313" key="2">
    <source>
        <dbReference type="EMBL" id="PJA56084.1"/>
    </source>
</evidence>